<evidence type="ECO:0000256" key="1">
    <source>
        <dbReference type="ARBA" id="ARBA00022801"/>
    </source>
</evidence>
<organism evidence="3 4">
    <name type="scientific">Franconibacter pulveris</name>
    <dbReference type="NCBI Taxonomy" id="435910"/>
    <lineage>
        <taxon>Bacteria</taxon>
        <taxon>Pseudomonadati</taxon>
        <taxon>Pseudomonadota</taxon>
        <taxon>Gammaproteobacteria</taxon>
        <taxon>Enterobacterales</taxon>
        <taxon>Enterobacteriaceae</taxon>
        <taxon>Franconibacter</taxon>
    </lineage>
</organism>
<dbReference type="SUPFAM" id="SSF52499">
    <property type="entry name" value="Isochorismatase-like hydrolases"/>
    <property type="match status" value="1"/>
</dbReference>
<proteinExistence type="predicted"/>
<dbReference type="CDD" id="cd00431">
    <property type="entry name" value="cysteine_hydrolases"/>
    <property type="match status" value="1"/>
</dbReference>
<dbReference type="Proteomes" id="UP000037315">
    <property type="component" value="Unassembled WGS sequence"/>
</dbReference>
<keyword evidence="4" id="KW-1185">Reference proteome</keyword>
<name>A0A0J8YEV5_9ENTR</name>
<protein>
    <submittedName>
        <fullName evidence="3">Hydrolase</fullName>
    </submittedName>
</protein>
<dbReference type="Gene3D" id="3.40.50.850">
    <property type="entry name" value="Isochorismatase-like"/>
    <property type="match status" value="1"/>
</dbReference>
<dbReference type="PATRIC" id="fig|1656095.3.peg.2924"/>
<dbReference type="STRING" id="1121863.GCA_000621185_04176"/>
<dbReference type="PANTHER" id="PTHR43540">
    <property type="entry name" value="PEROXYUREIDOACRYLATE/UREIDOACRYLATE AMIDOHYDROLASE-RELATED"/>
    <property type="match status" value="1"/>
</dbReference>
<keyword evidence="1 3" id="KW-0378">Hydrolase</keyword>
<reference evidence="3 4" key="1">
    <citation type="submission" date="2015-06" db="EMBL/GenBank/DDBJ databases">
        <title>Genome sequencing of Cronobacter sp. strain DJ34 isolated from petroleum contaminated sludge of Duliajan Oil Fields, Assam, India.</title>
        <authorList>
            <person name="Pal S."/>
            <person name="Banerjee T.D."/>
            <person name="Roy A."/>
            <person name="Sar P."/>
            <person name="Kazy S.K."/>
        </authorList>
    </citation>
    <scope>NUCLEOTIDE SEQUENCE [LARGE SCALE GENOMIC DNA]</scope>
    <source>
        <strain evidence="3 4">DJ34</strain>
    </source>
</reference>
<dbReference type="Pfam" id="PF00857">
    <property type="entry name" value="Isochorismatase"/>
    <property type="match status" value="1"/>
</dbReference>
<evidence type="ECO:0000313" key="3">
    <source>
        <dbReference type="EMBL" id="KMV36034.1"/>
    </source>
</evidence>
<evidence type="ECO:0000259" key="2">
    <source>
        <dbReference type="Pfam" id="PF00857"/>
    </source>
</evidence>
<feature type="domain" description="Isochorismatase-like" evidence="2">
    <location>
        <begin position="12"/>
        <end position="190"/>
    </location>
</feature>
<dbReference type="InterPro" id="IPR000868">
    <property type="entry name" value="Isochorismatase-like_dom"/>
</dbReference>
<dbReference type="EMBL" id="LFEJ01000004">
    <property type="protein sequence ID" value="KMV36034.1"/>
    <property type="molecule type" value="Genomic_DNA"/>
</dbReference>
<dbReference type="AlphaFoldDB" id="A0A0J8YEV5"/>
<sequence>MTAIKKFEPTNSALLIMDYQRLILENYLSEKAAADVLAKTATLVDAARAADVKVIYVTVGFREGHPEISSKNALFSAIREKGLLVTGAPESAIHPDVSPQAGELVIIKHRIGAFSFTDLDMILKTNDIQTLIMAGLTTSGVVLSSVRQAFDLDYNLIVAADCCADADEATHSVLTNSILPQHAEVQTADELIKRMIAGTN</sequence>
<dbReference type="InterPro" id="IPR050272">
    <property type="entry name" value="Isochorismatase-like_hydrls"/>
</dbReference>
<accession>A0A0J8YEV5</accession>
<dbReference type="InterPro" id="IPR036380">
    <property type="entry name" value="Isochorismatase-like_sf"/>
</dbReference>
<comment type="caution">
    <text evidence="3">The sequence shown here is derived from an EMBL/GenBank/DDBJ whole genome shotgun (WGS) entry which is preliminary data.</text>
</comment>
<evidence type="ECO:0000313" key="4">
    <source>
        <dbReference type="Proteomes" id="UP000037315"/>
    </source>
</evidence>
<dbReference type="PANTHER" id="PTHR43540:SF1">
    <property type="entry name" value="ISOCHORISMATASE HYDROLASE"/>
    <property type="match status" value="1"/>
</dbReference>
<gene>
    <name evidence="3" type="ORF">ACH50_04135</name>
</gene>
<dbReference type="RefSeq" id="WP_024560275.1">
    <property type="nucleotide sequence ID" value="NZ_LFEJ01000004.1"/>
</dbReference>
<dbReference type="GO" id="GO:0016787">
    <property type="term" value="F:hydrolase activity"/>
    <property type="evidence" value="ECO:0007669"/>
    <property type="project" value="UniProtKB-KW"/>
</dbReference>
<dbReference type="OrthoDB" id="9807387at2"/>